<keyword evidence="1" id="KW-0732">Signal</keyword>
<reference evidence="3 4" key="1">
    <citation type="journal article" date="2012" name="Appl. Environ. Microbiol.">
        <title>Short-read sequencing for genomic analysis of the brown rot fungus Fibroporia radiculosa.</title>
        <authorList>
            <person name="Tang J.D."/>
            <person name="Perkins A.D."/>
            <person name="Sonstegard T.S."/>
            <person name="Schroeder S.G."/>
            <person name="Burgess S.C."/>
            <person name="Diehl S.V."/>
        </authorList>
    </citation>
    <scope>NUCLEOTIDE SEQUENCE [LARGE SCALE GENOMIC DNA]</scope>
    <source>
        <strain evidence="3 4">TFFH 294</strain>
    </source>
</reference>
<dbReference type="InterPro" id="IPR011990">
    <property type="entry name" value="TPR-like_helical_dom_sf"/>
</dbReference>
<dbReference type="Gene3D" id="1.25.40.10">
    <property type="entry name" value="Tetratricopeptide repeat domain"/>
    <property type="match status" value="2"/>
</dbReference>
<keyword evidence="4" id="KW-1185">Reference proteome</keyword>
<dbReference type="HOGENOM" id="CLU_001305_0_3_1"/>
<dbReference type="Proteomes" id="UP000006352">
    <property type="component" value="Unassembled WGS sequence"/>
</dbReference>
<dbReference type="RefSeq" id="XP_012184421.1">
    <property type="nucleotide sequence ID" value="XM_012329031.1"/>
</dbReference>
<dbReference type="InterPro" id="IPR024983">
    <property type="entry name" value="CHAT_dom"/>
</dbReference>
<feature type="domain" description="CHAT" evidence="2">
    <location>
        <begin position="1102"/>
        <end position="1390"/>
    </location>
</feature>
<evidence type="ECO:0000256" key="1">
    <source>
        <dbReference type="SAM" id="SignalP"/>
    </source>
</evidence>
<dbReference type="Pfam" id="PF12770">
    <property type="entry name" value="CHAT"/>
    <property type="match status" value="1"/>
</dbReference>
<dbReference type="InParanoid" id="J4GE61"/>
<sequence>MWLDFTSLFVYRLFIRAFRSLTTAYNTRNQADLVVGDDEFGRAVADLAQFKSKQKEELGDYVYHLLDVDLSSLRENPRNLAYVAEVYYNLSFREGCEHYVDLAIKFYQRATASVPDEDIAKPEDLGYFGMALEFRGRIDQAIDVYERFLMMAADSSPLMVGCLYNLGNLLWDKLQANVGSTSRLQDIERVLFLRKRLVEITANSENDANRATYCFNLSRAQIALFIFLNPDPTISTEGLGEAHEFLKKLKSRPKTELNGLLVCVSFFPLHNVDSSKRVRSQLISGDINTLTMDYTNPDVLAFFADLYRLASESDATTTEGAVRLGKAVTLYECLIGSLPDNHAQHVSAWPRLAYAFELLGLVDKAIYAYDRFLTLSQGNSSMVIYALVRLTDLLWARYMGADASENTVTSDIARVVSLRRRLVEIADDDEYMSGYRDSLARAYIVQYSHLHDRFELSNEGMEVAVKHFDEINRDDPQVQALCSFFLAGQILQRYNEEPHTMPIEHIERMVSLLQRAVDLNGDDDLFTKAMLCDGLAYATIMRIEKLENGSDIVRAISLAECAVGIKPDHAPYRFTLSTALRHSYMASGTLGDADRAIAEACRAISCVDLGQSADYTSVLAKGMYELARTYIQRYFTFGDISDVYSALEYHEKASSLTPPGRIYQACYVAALNTAFIISRKPSYSDRSIAECEKLCVLDGPGTEQNRMQLGYSLITRYLVDHEVDKLERAIEAFEHVLGMMPKTWPYRYRCLHDLAFSLDVRTKGRHGGPTVADFDRVVSVIRECVDTVPTEMPSERAMCLKKLGEILLARVDIPNWTGDAIDAFRKAAQLQGADPRIRLASAAEWGRLSFSNGDEADCLQAFALTMDLIPFVAWTGRTTAQQHSQISALNIGELGQIAAYVATSFGNHHTALEWLEQSRSVVWGQMLRLRTPKEELQDVDPVLYKKMVTISSGLESTWAGFDQIYVDDHRNVLEMDRQRQHRLAEEWDTLLEQARELPGMESFLKARSFFELASAPSMLGGPVVVFNVHESGCDAFILQTTDDEIVTLKHVPLQFTKNLGLKLQHNLRDMLKGSSIRTRTSDEEYTRGTMPDIPPDRFTRILAILWEMVVRPVISALELQPISDGNNNVLPRIWWCPTGPLSFLPPHAAGLYDTAECGRKVFEYIASSYTHNLSILLEKREELSEDFNGMLLVSQPVPNSPREAAIPKTVIEIEAVARIARESAIHMPTTRLNERDANKETVLEGMRRHNWVHLACHATQHPKHPTESAFSLTDGPLTLREIARRAHPRGELAFLSACHTATGDEALTEEAVHLAAGMLMAGYRSVVATMWSIRDSDAPIVAESFYGQLFGGGKAQRAESGLALHHATRVLRETVSENNFLSWVPFIHVGL</sequence>
<name>J4GE61_9APHY</name>
<evidence type="ECO:0000313" key="4">
    <source>
        <dbReference type="Proteomes" id="UP000006352"/>
    </source>
</evidence>
<dbReference type="GeneID" id="24100049"/>
<proteinExistence type="predicted"/>
<gene>
    <name evidence="3" type="ORF">FIBRA_07346</name>
</gene>
<dbReference type="OrthoDB" id="3169018at2759"/>
<evidence type="ECO:0000259" key="2">
    <source>
        <dbReference type="Pfam" id="PF12770"/>
    </source>
</evidence>
<dbReference type="SUPFAM" id="SSF48452">
    <property type="entry name" value="TPR-like"/>
    <property type="match status" value="2"/>
</dbReference>
<organism evidence="3 4">
    <name type="scientific">Fibroporia radiculosa</name>
    <dbReference type="NCBI Taxonomy" id="599839"/>
    <lineage>
        <taxon>Eukaryota</taxon>
        <taxon>Fungi</taxon>
        <taxon>Dikarya</taxon>
        <taxon>Basidiomycota</taxon>
        <taxon>Agaricomycotina</taxon>
        <taxon>Agaricomycetes</taxon>
        <taxon>Polyporales</taxon>
        <taxon>Fibroporiaceae</taxon>
        <taxon>Fibroporia</taxon>
    </lineage>
</organism>
<accession>J4GE61</accession>
<feature type="chain" id="PRO_5003778426" description="CHAT domain-containing protein" evidence="1">
    <location>
        <begin position="25"/>
        <end position="1391"/>
    </location>
</feature>
<evidence type="ECO:0000313" key="3">
    <source>
        <dbReference type="EMBL" id="CCM05138.1"/>
    </source>
</evidence>
<protein>
    <recommendedName>
        <fullName evidence="2">CHAT domain-containing protein</fullName>
    </recommendedName>
</protein>
<dbReference type="EMBL" id="HE797180">
    <property type="protein sequence ID" value="CCM05138.1"/>
    <property type="molecule type" value="Genomic_DNA"/>
</dbReference>
<feature type="signal peptide" evidence="1">
    <location>
        <begin position="1"/>
        <end position="24"/>
    </location>
</feature>